<reference evidence="2" key="1">
    <citation type="submission" date="2016-08" db="EMBL/GenBank/DDBJ databases">
        <authorList>
            <person name="Seilhamer J.J."/>
        </authorList>
    </citation>
    <scope>NUCLEOTIDE SEQUENCE</scope>
    <source>
        <strain evidence="2">86</strain>
    </source>
</reference>
<dbReference type="EMBL" id="FMJD01000006">
    <property type="protein sequence ID" value="SCM75402.1"/>
    <property type="molecule type" value="Genomic_DNA"/>
</dbReference>
<dbReference type="InterPro" id="IPR003115">
    <property type="entry name" value="ParB_N"/>
</dbReference>
<dbReference type="Gene3D" id="3.90.1530.30">
    <property type="match status" value="1"/>
</dbReference>
<feature type="domain" description="ParB-like N-terminal" evidence="1">
    <location>
        <begin position="5"/>
        <end position="98"/>
    </location>
</feature>
<dbReference type="SUPFAM" id="SSF110849">
    <property type="entry name" value="ParB/Sulfiredoxin"/>
    <property type="match status" value="1"/>
</dbReference>
<sequence length="277" mass="29910">MAEVKSIPISQIHVPPRLREVEEDHARAIALSLEAHGLINPITLRYAPAKNKGTTPYILVAGAHRLAGGTILGWTEIEAAIIEADQSEAQLVEICENLFRNELSALDRAIFVASYRDVWEQAHGKIRAGRPEKSGQVGPISDSPLDLISKEAGSGFSEHIAERMGVSVRNIKRLGQIAKSLSPAVRAAVRGTAAADNQSLLLSVAKRPPAEQQAIVSTMQAAQLDLPTVLRQIKPAPAKVDPQEAIFATLSAAWKKADEATRARFIDHIQQKKAAAK</sequence>
<dbReference type="Pfam" id="PF02195">
    <property type="entry name" value="ParB_N"/>
    <property type="match status" value="1"/>
</dbReference>
<protein>
    <submittedName>
        <fullName evidence="2">Transcriptional regulator protein</fullName>
    </submittedName>
</protein>
<dbReference type="InterPro" id="IPR036086">
    <property type="entry name" value="ParB/Sulfiredoxin_sf"/>
</dbReference>
<evidence type="ECO:0000313" key="2">
    <source>
        <dbReference type="EMBL" id="SCM75402.1"/>
    </source>
</evidence>
<dbReference type="CDD" id="cd16409">
    <property type="entry name" value="ParB_N_like"/>
    <property type="match status" value="1"/>
</dbReference>
<name>A0A212LCW2_9HYPH</name>
<dbReference type="Gene3D" id="1.10.10.2830">
    <property type="match status" value="1"/>
</dbReference>
<dbReference type="SMART" id="SM00470">
    <property type="entry name" value="ParB"/>
    <property type="match status" value="1"/>
</dbReference>
<accession>A0A212LCW2</accession>
<proteinExistence type="predicted"/>
<dbReference type="AlphaFoldDB" id="A0A212LCW2"/>
<dbReference type="InterPro" id="IPR050336">
    <property type="entry name" value="Chromosome_partition/occlusion"/>
</dbReference>
<gene>
    <name evidence="2" type="ORF">KL86PLE_20070</name>
</gene>
<dbReference type="PANTHER" id="PTHR33375">
    <property type="entry name" value="CHROMOSOME-PARTITIONING PROTEIN PARB-RELATED"/>
    <property type="match status" value="1"/>
</dbReference>
<dbReference type="GO" id="GO:0007059">
    <property type="term" value="P:chromosome segregation"/>
    <property type="evidence" value="ECO:0007669"/>
    <property type="project" value="TreeGrafter"/>
</dbReference>
<evidence type="ECO:0000259" key="1">
    <source>
        <dbReference type="SMART" id="SM00470"/>
    </source>
</evidence>
<dbReference type="PANTHER" id="PTHR33375:SF1">
    <property type="entry name" value="CHROMOSOME-PARTITIONING PROTEIN PARB-RELATED"/>
    <property type="match status" value="1"/>
</dbReference>
<dbReference type="SUPFAM" id="SSF109709">
    <property type="entry name" value="KorB DNA-binding domain-like"/>
    <property type="match status" value="1"/>
</dbReference>
<dbReference type="GO" id="GO:0005694">
    <property type="term" value="C:chromosome"/>
    <property type="evidence" value="ECO:0007669"/>
    <property type="project" value="TreeGrafter"/>
</dbReference>
<organism evidence="2">
    <name type="scientific">uncultured Pleomorphomonas sp</name>
    <dbReference type="NCBI Taxonomy" id="442121"/>
    <lineage>
        <taxon>Bacteria</taxon>
        <taxon>Pseudomonadati</taxon>
        <taxon>Pseudomonadota</taxon>
        <taxon>Alphaproteobacteria</taxon>
        <taxon>Hyphomicrobiales</taxon>
        <taxon>Pleomorphomonadaceae</taxon>
        <taxon>Pleomorphomonas</taxon>
        <taxon>environmental samples</taxon>
    </lineage>
</organism>
<dbReference type="RefSeq" id="WP_288195785.1">
    <property type="nucleotide sequence ID" value="NZ_LT608334.1"/>
</dbReference>